<dbReference type="Proteomes" id="UP000242637">
    <property type="component" value="Chromosome 1"/>
</dbReference>
<keyword evidence="1" id="KW-0812">Transmembrane</keyword>
<gene>
    <name evidence="2" type="ORF">SAMEA4475696_00021</name>
</gene>
<feature type="transmembrane region" description="Helical" evidence="1">
    <location>
        <begin position="28"/>
        <end position="47"/>
    </location>
</feature>
<keyword evidence="1" id="KW-1133">Transmembrane helix</keyword>
<accession>A0A239V376</accession>
<evidence type="ECO:0000313" key="3">
    <source>
        <dbReference type="Proteomes" id="UP000242637"/>
    </source>
</evidence>
<dbReference type="AlphaFoldDB" id="A0A239V376"/>
<sequence length="63" mass="6625">MCGGRDSLDVTPRVLMTAARTKHEGHDMAVITAVVTTATAVVVVAAAPRPEPVPVRVESRRSS</sequence>
<keyword evidence="3" id="KW-1185">Reference proteome</keyword>
<evidence type="ECO:0000313" key="2">
    <source>
        <dbReference type="EMBL" id="SNV16486.1"/>
    </source>
</evidence>
<dbReference type="EMBL" id="LT906453">
    <property type="protein sequence ID" value="SNV16486.1"/>
    <property type="molecule type" value="Genomic_DNA"/>
</dbReference>
<organism evidence="2 3">
    <name type="scientific">Dermatophilus congolensis</name>
    <dbReference type="NCBI Taxonomy" id="1863"/>
    <lineage>
        <taxon>Bacteria</taxon>
        <taxon>Bacillati</taxon>
        <taxon>Actinomycetota</taxon>
        <taxon>Actinomycetes</taxon>
        <taxon>Micrococcales</taxon>
        <taxon>Dermatophilaceae</taxon>
        <taxon>Dermatophilus</taxon>
    </lineage>
</organism>
<dbReference type="KEGG" id="dco:SAMEA4475696_0021"/>
<reference evidence="2 3" key="1">
    <citation type="submission" date="2017-06" db="EMBL/GenBank/DDBJ databases">
        <authorList>
            <consortium name="Pathogen Informatics"/>
        </authorList>
    </citation>
    <scope>NUCLEOTIDE SEQUENCE [LARGE SCALE GENOMIC DNA]</scope>
    <source>
        <strain evidence="2 3">NCTC13039</strain>
    </source>
</reference>
<name>A0A239V376_9MICO</name>
<protein>
    <submittedName>
        <fullName evidence="2">Uncharacterized protein</fullName>
    </submittedName>
</protein>
<proteinExistence type="predicted"/>
<evidence type="ECO:0000256" key="1">
    <source>
        <dbReference type="SAM" id="Phobius"/>
    </source>
</evidence>
<keyword evidence="1" id="KW-0472">Membrane</keyword>